<proteinExistence type="predicted"/>
<comment type="caution">
    <text evidence="2">The sequence shown here is derived from an EMBL/GenBank/DDBJ whole genome shotgun (WGS) entry which is preliminary data.</text>
</comment>
<evidence type="ECO:0000313" key="2">
    <source>
        <dbReference type="EMBL" id="NYI67504.1"/>
    </source>
</evidence>
<gene>
    <name evidence="2" type="ORF">BJY26_001810</name>
</gene>
<accession>A0A7Z0IH51</accession>
<keyword evidence="1" id="KW-0472">Membrane</keyword>
<dbReference type="EMBL" id="JACBZP010000001">
    <property type="protein sequence ID" value="NYI67504.1"/>
    <property type="molecule type" value="Genomic_DNA"/>
</dbReference>
<keyword evidence="3" id="KW-1185">Reference proteome</keyword>
<reference evidence="2 3" key="1">
    <citation type="submission" date="2020-07" db="EMBL/GenBank/DDBJ databases">
        <title>Sequencing the genomes of 1000 actinobacteria strains.</title>
        <authorList>
            <person name="Klenk H.-P."/>
        </authorList>
    </citation>
    <scope>NUCLEOTIDE SEQUENCE [LARGE SCALE GENOMIC DNA]</scope>
    <source>
        <strain evidence="2 3">DSM 26341</strain>
    </source>
</reference>
<keyword evidence="1" id="KW-1133">Transmembrane helix</keyword>
<evidence type="ECO:0000256" key="1">
    <source>
        <dbReference type="SAM" id="Phobius"/>
    </source>
</evidence>
<protein>
    <submittedName>
        <fullName evidence="2">Uncharacterized protein</fullName>
    </submittedName>
</protein>
<sequence length="61" mass="6567">MILAVDRRTRPRVIKRITGYLCSLGAILGYLGLITYLIATLPMTTCGPSVGYVSVMPPPAD</sequence>
<name>A0A7Z0IH51_9MICO</name>
<keyword evidence="1" id="KW-0812">Transmembrane</keyword>
<feature type="transmembrane region" description="Helical" evidence="1">
    <location>
        <begin position="20"/>
        <end position="39"/>
    </location>
</feature>
<organism evidence="2 3">
    <name type="scientific">Spelaeicoccus albus</name>
    <dbReference type="NCBI Taxonomy" id="1280376"/>
    <lineage>
        <taxon>Bacteria</taxon>
        <taxon>Bacillati</taxon>
        <taxon>Actinomycetota</taxon>
        <taxon>Actinomycetes</taxon>
        <taxon>Micrococcales</taxon>
        <taxon>Brevibacteriaceae</taxon>
        <taxon>Spelaeicoccus</taxon>
    </lineage>
</organism>
<dbReference type="Proteomes" id="UP000539111">
    <property type="component" value="Unassembled WGS sequence"/>
</dbReference>
<evidence type="ECO:0000313" key="3">
    <source>
        <dbReference type="Proteomes" id="UP000539111"/>
    </source>
</evidence>
<dbReference type="AlphaFoldDB" id="A0A7Z0IH51"/>